<dbReference type="InterPro" id="IPR041715">
    <property type="entry name" value="HisRS-like_core"/>
</dbReference>
<keyword evidence="11" id="KW-0808">Transferase</keyword>
<comment type="subcellular location">
    <subcellularLocation>
        <location evidence="1 8">Cytoplasm</location>
    </subcellularLocation>
</comment>
<feature type="binding site" evidence="9">
    <location>
        <begin position="84"/>
        <end position="86"/>
    </location>
    <ligand>
        <name>L-histidine</name>
        <dbReference type="ChEBI" id="CHEBI:57595"/>
    </ligand>
</feature>
<dbReference type="PIRSF" id="PIRSF001549">
    <property type="entry name" value="His-tRNA_synth"/>
    <property type="match status" value="1"/>
</dbReference>
<evidence type="ECO:0000313" key="11">
    <source>
        <dbReference type="EMBL" id="RZU47032.1"/>
    </source>
</evidence>
<evidence type="ECO:0000256" key="2">
    <source>
        <dbReference type="ARBA" id="ARBA00004667"/>
    </source>
</evidence>
<evidence type="ECO:0000256" key="4">
    <source>
        <dbReference type="ARBA" id="ARBA00011496"/>
    </source>
</evidence>
<keyword evidence="8" id="KW-0028">Amino-acid biosynthesis</keyword>
<comment type="caution">
    <text evidence="11">The sequence shown here is derived from an EMBL/GenBank/DDBJ whole genome shotgun (WGS) entry which is preliminary data.</text>
</comment>
<dbReference type="AlphaFoldDB" id="A0A4Q7Z937"/>
<feature type="binding site" evidence="9">
    <location>
        <position position="127"/>
    </location>
    <ligand>
        <name>L-histidine</name>
        <dbReference type="ChEBI" id="CHEBI:57595"/>
    </ligand>
</feature>
<accession>A0A4Q7Z937</accession>
<comment type="pathway">
    <text evidence="2 8">Amino-acid biosynthesis; L-histidine biosynthesis; L-histidine from 5-phospho-alpha-D-ribose 1-diphosphate: step 1/9.</text>
</comment>
<evidence type="ECO:0000256" key="6">
    <source>
        <dbReference type="ARBA" id="ARBA00022490"/>
    </source>
</evidence>
<dbReference type="InterPro" id="IPR004517">
    <property type="entry name" value="HisZ"/>
</dbReference>
<dbReference type="NCBIfam" id="NF009086">
    <property type="entry name" value="PRK12421.1"/>
    <property type="match status" value="1"/>
</dbReference>
<dbReference type="SUPFAM" id="SSF55681">
    <property type="entry name" value="Class II aaRS and biotin synthetases"/>
    <property type="match status" value="1"/>
</dbReference>
<feature type="binding site" evidence="9">
    <location>
        <position position="270"/>
    </location>
    <ligand>
        <name>L-histidine</name>
        <dbReference type="ChEBI" id="CHEBI:57595"/>
    </ligand>
</feature>
<dbReference type="Gene3D" id="3.30.930.10">
    <property type="entry name" value="Bira Bifunctional Protein, Domain 2"/>
    <property type="match status" value="1"/>
</dbReference>
<comment type="miscellaneous">
    <text evidence="8">This function is generally fulfilled by the C-terminal part of HisG, which is missing in some bacteria such as this one.</text>
</comment>
<evidence type="ECO:0000259" key="10">
    <source>
        <dbReference type="Pfam" id="PF13393"/>
    </source>
</evidence>
<dbReference type="NCBIfam" id="NF008935">
    <property type="entry name" value="PRK12292.1-1"/>
    <property type="match status" value="1"/>
</dbReference>
<dbReference type="Proteomes" id="UP000292423">
    <property type="component" value="Unassembled WGS sequence"/>
</dbReference>
<dbReference type="GO" id="GO:0005737">
    <property type="term" value="C:cytoplasm"/>
    <property type="evidence" value="ECO:0007669"/>
    <property type="project" value="UniProtKB-SubCell"/>
</dbReference>
<sequence length="389" mass="42021">MPRPAETWLLPDGVQDVLPAEAARLESLRRRLLDLFAVWGYELVFPPLMEYLESLLTGSGHDLDLMTFKITDQLSGRLMGVRADITPQVARLDAHCLPRPHAARYCYSGTVLNTRPQSLEASRSPIQIGAELYGHAGVDADIEILRLMLDMLDASGVREVHLDLGHVAIFRELAVAAGLSPETEARLFDIYQRKSLPELQDLLPQLPHGEWFAALGALSGDASVVEDAVKRLAGVPSAVSQALADLHAVIAALRDSHPQVRLSLDLSELRGYHYHTGLVFAAYVSNSATEIAKGGRYDRIGEAFGRARPATGFSADLKALLAHADAPELPQRIHAPAGHGAALRDAIRHLRASGNIVIQALPGDAAQPADLGCTAVLTEQDGQWIATPL</sequence>
<proteinExistence type="inferred from homology"/>
<comment type="similarity">
    <text evidence="3 8">Belongs to the class-II aminoacyl-tRNA synthetase family. HisZ subfamily.</text>
</comment>
<comment type="subunit">
    <text evidence="4 8">Heteromultimer composed of HisG and HisZ subunits.</text>
</comment>
<feature type="binding site" evidence="9">
    <location>
        <position position="131"/>
    </location>
    <ligand>
        <name>L-histidine</name>
        <dbReference type="ChEBI" id="CHEBI:57595"/>
    </ligand>
</feature>
<evidence type="ECO:0000256" key="1">
    <source>
        <dbReference type="ARBA" id="ARBA00004496"/>
    </source>
</evidence>
<dbReference type="EMBL" id="SHKX01000011">
    <property type="protein sequence ID" value="RZU47032.1"/>
    <property type="molecule type" value="Genomic_DNA"/>
</dbReference>
<comment type="function">
    <text evidence="7 8">Required for the first step of histidine biosynthesis. May allow the feedback regulation of ATP phosphoribosyltransferase activity by histidine.</text>
</comment>
<dbReference type="UniPathway" id="UPA00031">
    <property type="reaction ID" value="UER00006"/>
</dbReference>
<evidence type="ECO:0000256" key="9">
    <source>
        <dbReference type="PIRSR" id="PIRSR001549-1"/>
    </source>
</evidence>
<dbReference type="Pfam" id="PF13393">
    <property type="entry name" value="tRNA-synt_His"/>
    <property type="match status" value="1"/>
</dbReference>
<dbReference type="NCBIfam" id="TIGR00443">
    <property type="entry name" value="hisZ_biosyn_reg"/>
    <property type="match status" value="1"/>
</dbReference>
<evidence type="ECO:0000313" key="12">
    <source>
        <dbReference type="Proteomes" id="UP000292423"/>
    </source>
</evidence>
<name>A0A4Q7Z937_9GAMM</name>
<evidence type="ECO:0000256" key="3">
    <source>
        <dbReference type="ARBA" id="ARBA00005539"/>
    </source>
</evidence>
<dbReference type="GO" id="GO:0004821">
    <property type="term" value="F:histidine-tRNA ligase activity"/>
    <property type="evidence" value="ECO:0007669"/>
    <property type="project" value="TreeGrafter"/>
</dbReference>
<dbReference type="InterPro" id="IPR045864">
    <property type="entry name" value="aa-tRNA-synth_II/BPL/LPL"/>
</dbReference>
<dbReference type="GO" id="GO:0016757">
    <property type="term" value="F:glycosyltransferase activity"/>
    <property type="evidence" value="ECO:0007669"/>
    <property type="project" value="UniProtKB-KW"/>
</dbReference>
<evidence type="ECO:0000256" key="7">
    <source>
        <dbReference type="ARBA" id="ARBA00025246"/>
    </source>
</evidence>
<gene>
    <name evidence="8" type="primary">hisZ</name>
    <name evidence="11" type="ORF">EV700_1421</name>
</gene>
<dbReference type="RefSeq" id="WP_130412175.1">
    <property type="nucleotide sequence ID" value="NZ_SHKX01000011.1"/>
</dbReference>
<keyword evidence="12" id="KW-1185">Reference proteome</keyword>
<feature type="domain" description="Class II Histidinyl-tRNA synthetase (HisRS)-like catalytic core" evidence="10">
    <location>
        <begin position="13"/>
        <end position="320"/>
    </location>
</feature>
<dbReference type="PANTHER" id="PTHR43707">
    <property type="entry name" value="HISTIDYL-TRNA SYNTHETASE"/>
    <property type="match status" value="1"/>
</dbReference>
<dbReference type="InterPro" id="IPR004516">
    <property type="entry name" value="HisRS/HisZ"/>
</dbReference>
<keyword evidence="6 8" id="KW-0963">Cytoplasm</keyword>
<dbReference type="HAMAP" id="MF_00125">
    <property type="entry name" value="HisZ"/>
    <property type="match status" value="1"/>
</dbReference>
<keyword evidence="8" id="KW-0368">Histidine biosynthesis</keyword>
<evidence type="ECO:0000256" key="5">
    <source>
        <dbReference type="ARBA" id="ARBA00020397"/>
    </source>
</evidence>
<dbReference type="GO" id="GO:0006427">
    <property type="term" value="P:histidyl-tRNA aminoacylation"/>
    <property type="evidence" value="ECO:0007669"/>
    <property type="project" value="TreeGrafter"/>
</dbReference>
<organism evidence="11 12">
    <name type="scientific">Fluviicoccus keumensis</name>
    <dbReference type="NCBI Taxonomy" id="1435465"/>
    <lineage>
        <taxon>Bacteria</taxon>
        <taxon>Pseudomonadati</taxon>
        <taxon>Pseudomonadota</taxon>
        <taxon>Gammaproteobacteria</taxon>
        <taxon>Moraxellales</taxon>
        <taxon>Moraxellaceae</taxon>
        <taxon>Fluviicoccus</taxon>
    </lineage>
</organism>
<dbReference type="GO" id="GO:0000105">
    <property type="term" value="P:L-histidine biosynthetic process"/>
    <property type="evidence" value="ECO:0007669"/>
    <property type="project" value="UniProtKB-UniRule"/>
</dbReference>
<dbReference type="OrthoDB" id="9769617at2"/>
<dbReference type="CDD" id="cd00773">
    <property type="entry name" value="HisRS-like_core"/>
    <property type="match status" value="1"/>
</dbReference>
<dbReference type="PANTHER" id="PTHR43707:SF1">
    <property type="entry name" value="HISTIDINE--TRNA LIGASE, MITOCHONDRIAL-RELATED"/>
    <property type="match status" value="1"/>
</dbReference>
<protein>
    <recommendedName>
        <fullName evidence="5 8">ATP phosphoribosyltransferase regulatory subunit</fullName>
    </recommendedName>
</protein>
<reference evidence="11 12" key="1">
    <citation type="submission" date="2019-02" db="EMBL/GenBank/DDBJ databases">
        <title>Genomic Encyclopedia of Type Strains, Phase IV (KMG-IV): sequencing the most valuable type-strain genomes for metagenomic binning, comparative biology and taxonomic classification.</title>
        <authorList>
            <person name="Goeker M."/>
        </authorList>
    </citation>
    <scope>NUCLEOTIDE SEQUENCE [LARGE SCALE GENOMIC DNA]</scope>
    <source>
        <strain evidence="11 12">DSM 105135</strain>
    </source>
</reference>
<evidence type="ECO:0000256" key="8">
    <source>
        <dbReference type="HAMAP-Rule" id="MF_00125"/>
    </source>
</evidence>
<keyword evidence="11" id="KW-0328">Glycosyltransferase</keyword>